<accession>A0A6S6SPE3</accession>
<name>A0A6S6SPE3_9BACT</name>
<evidence type="ECO:0000256" key="1">
    <source>
        <dbReference type="SAM" id="Phobius"/>
    </source>
</evidence>
<reference evidence="2" key="1">
    <citation type="submission" date="2020-01" db="EMBL/GenBank/DDBJ databases">
        <authorList>
            <person name="Meier V. D."/>
            <person name="Meier V D."/>
        </authorList>
    </citation>
    <scope>NUCLEOTIDE SEQUENCE</scope>
    <source>
        <strain evidence="2">HLG_WM_MAG_05</strain>
    </source>
</reference>
<sequence>MTIDDVKKELSSDEQMLASAFKAEKLYKKHKLKIFTVVGLIIIYFAGTAIMDKIAQDKKEAANAAYLVLEKDAKNASALLSLKEDNPALFELFSYKQAIKTSDSATLLTLSKSQNEIIADLAQYHLDVIEGKQSDSKYYNELSKIHNAALYIQTNKTTEAKEELDLITEESPLHNISQIIKHYNIKG</sequence>
<keyword evidence="1" id="KW-1133">Transmembrane helix</keyword>
<dbReference type="EMBL" id="CACVAU010000030">
    <property type="protein sequence ID" value="CAA6809130.1"/>
    <property type="molecule type" value="Genomic_DNA"/>
</dbReference>
<protein>
    <recommendedName>
        <fullName evidence="3">Tetratricopeptide repeat-like domain-containing protein</fullName>
    </recommendedName>
</protein>
<evidence type="ECO:0000313" key="2">
    <source>
        <dbReference type="EMBL" id="CAA6809130.1"/>
    </source>
</evidence>
<dbReference type="AlphaFoldDB" id="A0A6S6SPE3"/>
<organism evidence="2">
    <name type="scientific">uncultured Sulfurovum sp</name>
    <dbReference type="NCBI Taxonomy" id="269237"/>
    <lineage>
        <taxon>Bacteria</taxon>
        <taxon>Pseudomonadati</taxon>
        <taxon>Campylobacterota</taxon>
        <taxon>Epsilonproteobacteria</taxon>
        <taxon>Campylobacterales</taxon>
        <taxon>Sulfurovaceae</taxon>
        <taxon>Sulfurovum</taxon>
        <taxon>environmental samples</taxon>
    </lineage>
</organism>
<keyword evidence="1" id="KW-0812">Transmembrane</keyword>
<evidence type="ECO:0008006" key="3">
    <source>
        <dbReference type="Google" id="ProtNLM"/>
    </source>
</evidence>
<proteinExistence type="predicted"/>
<gene>
    <name evidence="2" type="ORF">HELGO_WM13764</name>
</gene>
<feature type="transmembrane region" description="Helical" evidence="1">
    <location>
        <begin position="32"/>
        <end position="51"/>
    </location>
</feature>
<keyword evidence="1" id="KW-0472">Membrane</keyword>